<proteinExistence type="inferred from homology"/>
<evidence type="ECO:0000256" key="8">
    <source>
        <dbReference type="ARBA" id="ARBA00022989"/>
    </source>
</evidence>
<evidence type="ECO:0000259" key="14">
    <source>
        <dbReference type="Pfam" id="PF18035"/>
    </source>
</evidence>
<evidence type="ECO:0000256" key="6">
    <source>
        <dbReference type="ARBA" id="ARBA00022892"/>
    </source>
</evidence>
<dbReference type="PANTHER" id="PTHR12701">
    <property type="entry name" value="BCR-ASSOCIATED PROTEIN, BAP"/>
    <property type="match status" value="1"/>
</dbReference>
<keyword evidence="3 11" id="KW-0813">Transport</keyword>
<dbReference type="InterPro" id="IPR008417">
    <property type="entry name" value="BAP29/BAP31"/>
</dbReference>
<evidence type="ECO:0000256" key="4">
    <source>
        <dbReference type="ARBA" id="ARBA00022692"/>
    </source>
</evidence>
<keyword evidence="10 11" id="KW-0472">Membrane</keyword>
<keyword evidence="8 11" id="KW-1133">Transmembrane helix</keyword>
<sequence length="230" mass="26708">MALYYSLVFGLLIFEMSLFVLMVFPFPKKWRRALFMKVDESGIIRKNQWIINVVGVFVFILFADSINRMIKASAEAEQANLADPRTDTQLHVKKFYSQRNMYLTGFTLFLSLILDRTFSILMNLFLAEEKLEKIKGQGSGGLNKETKIMEETDMKQKKRIAELTKEIAELKSSGRDVDSLKKQIENQSSEYMKLADEHIELQVSDIQIYQYIKSNSPLCLCVENWCEERG</sequence>
<keyword evidence="7 11" id="KW-0653">Protein transport</keyword>
<feature type="transmembrane region" description="Helical" evidence="11">
    <location>
        <begin position="6"/>
        <end position="26"/>
    </location>
</feature>
<feature type="coiled-coil region" evidence="12">
    <location>
        <begin position="153"/>
        <end position="197"/>
    </location>
</feature>
<evidence type="ECO:0000256" key="7">
    <source>
        <dbReference type="ARBA" id="ARBA00022927"/>
    </source>
</evidence>
<evidence type="ECO:0000256" key="2">
    <source>
        <dbReference type="ARBA" id="ARBA00007956"/>
    </source>
</evidence>
<dbReference type="PANTHER" id="PTHR12701:SF20">
    <property type="entry name" value="ENDOPLASMIC RETICULUM TRANSMEMBRANE PROTEIN"/>
    <property type="match status" value="1"/>
</dbReference>
<feature type="transmembrane region" description="Helical" evidence="11">
    <location>
        <begin position="47"/>
        <end position="63"/>
    </location>
</feature>
<comment type="function">
    <text evidence="11">May play a role in anterograde transport of membrane proteins from the endoplasmic reticulum to the Golgi.</text>
</comment>
<dbReference type="InterPro" id="IPR040463">
    <property type="entry name" value="BAP29/BAP31_N"/>
</dbReference>
<accession>A0ABR2VZK3</accession>
<keyword evidence="16" id="KW-1185">Reference proteome</keyword>
<keyword evidence="9 12" id="KW-0175">Coiled coil</keyword>
<keyword evidence="6 11" id="KW-0931">ER-Golgi transport</keyword>
<comment type="caution">
    <text evidence="15">The sequence shown here is derived from an EMBL/GenBank/DDBJ whole genome shotgun (WGS) entry which is preliminary data.</text>
</comment>
<name>A0ABR2VZK3_9FUNG</name>
<gene>
    <name evidence="15" type="primary">YET3_4</name>
    <name evidence="15" type="ORF">K7432_008397</name>
</gene>
<evidence type="ECO:0000313" key="16">
    <source>
        <dbReference type="Proteomes" id="UP001479436"/>
    </source>
</evidence>
<feature type="transmembrane region" description="Helical" evidence="11">
    <location>
        <begin position="101"/>
        <end position="126"/>
    </location>
</feature>
<evidence type="ECO:0000256" key="10">
    <source>
        <dbReference type="ARBA" id="ARBA00023136"/>
    </source>
</evidence>
<comment type="subcellular location">
    <subcellularLocation>
        <location evidence="1 11">Endoplasmic reticulum membrane</location>
        <topology evidence="1 11">Multi-pass membrane protein</topology>
    </subcellularLocation>
</comment>
<organism evidence="15 16">
    <name type="scientific">Basidiobolus ranarum</name>
    <dbReference type="NCBI Taxonomy" id="34480"/>
    <lineage>
        <taxon>Eukaryota</taxon>
        <taxon>Fungi</taxon>
        <taxon>Fungi incertae sedis</taxon>
        <taxon>Zoopagomycota</taxon>
        <taxon>Entomophthoromycotina</taxon>
        <taxon>Basidiobolomycetes</taxon>
        <taxon>Basidiobolales</taxon>
        <taxon>Basidiobolaceae</taxon>
        <taxon>Basidiobolus</taxon>
    </lineage>
</organism>
<dbReference type="Pfam" id="PF18035">
    <property type="entry name" value="Bap31_Bap29_C"/>
    <property type="match status" value="1"/>
</dbReference>
<dbReference type="InterPro" id="IPR041672">
    <property type="entry name" value="Bap31/Bap29_C"/>
</dbReference>
<evidence type="ECO:0000256" key="12">
    <source>
        <dbReference type="SAM" id="Coils"/>
    </source>
</evidence>
<feature type="domain" description="Bap31/Bap29 cytoplasmic coiled-coil" evidence="14">
    <location>
        <begin position="159"/>
        <end position="204"/>
    </location>
</feature>
<evidence type="ECO:0000256" key="5">
    <source>
        <dbReference type="ARBA" id="ARBA00022824"/>
    </source>
</evidence>
<evidence type="ECO:0000256" key="1">
    <source>
        <dbReference type="ARBA" id="ARBA00004477"/>
    </source>
</evidence>
<keyword evidence="4 11" id="KW-0812">Transmembrane</keyword>
<comment type="similarity">
    <text evidence="2 11">Belongs to the BCAP29/BCAP31 family.</text>
</comment>
<evidence type="ECO:0000256" key="3">
    <source>
        <dbReference type="ARBA" id="ARBA00022448"/>
    </source>
</evidence>
<protein>
    <recommendedName>
        <fullName evidence="11">Endoplasmic reticulum transmembrane protein</fullName>
    </recommendedName>
</protein>
<feature type="domain" description="BAP29/BAP31 transmembrane" evidence="13">
    <location>
        <begin position="1"/>
        <end position="133"/>
    </location>
</feature>
<reference evidence="15 16" key="1">
    <citation type="submission" date="2023-04" db="EMBL/GenBank/DDBJ databases">
        <title>Genome of Basidiobolus ranarum AG-B5.</title>
        <authorList>
            <person name="Stajich J.E."/>
            <person name="Carter-House D."/>
            <person name="Gryganskyi A."/>
        </authorList>
    </citation>
    <scope>NUCLEOTIDE SEQUENCE [LARGE SCALE GENOMIC DNA]</scope>
    <source>
        <strain evidence="15 16">AG-B5</strain>
    </source>
</reference>
<evidence type="ECO:0000256" key="11">
    <source>
        <dbReference type="RuleBase" id="RU367026"/>
    </source>
</evidence>
<dbReference type="Pfam" id="PF05529">
    <property type="entry name" value="Bap31"/>
    <property type="match status" value="1"/>
</dbReference>
<evidence type="ECO:0000259" key="13">
    <source>
        <dbReference type="Pfam" id="PF05529"/>
    </source>
</evidence>
<dbReference type="EMBL" id="JASJQH010007339">
    <property type="protein sequence ID" value="KAK9710503.1"/>
    <property type="molecule type" value="Genomic_DNA"/>
</dbReference>
<keyword evidence="5 11" id="KW-0256">Endoplasmic reticulum</keyword>
<evidence type="ECO:0000256" key="9">
    <source>
        <dbReference type="ARBA" id="ARBA00023054"/>
    </source>
</evidence>
<dbReference type="Proteomes" id="UP001479436">
    <property type="component" value="Unassembled WGS sequence"/>
</dbReference>
<evidence type="ECO:0000313" key="15">
    <source>
        <dbReference type="EMBL" id="KAK9710503.1"/>
    </source>
</evidence>